<dbReference type="InterPro" id="IPR016040">
    <property type="entry name" value="NAD(P)-bd_dom"/>
</dbReference>
<sequence>MAGEDPILVTGATGEVGGIGRLVLDTLRRRRLPVRALVHREDERAEALRGTGAEVVVGDLTRGADVLRALDGCRRMYFGMGVSSHYLEATVTTAAAARAYGRLEVLVNMSQLTVSQMDLTSTAESTQQRQHWLAEQALDWSGLPVTHVRPTVFMENPLFRVFAYASIAKDGTIRLPFGTGRTSPIAARDVAAVVAEILADPAPHLGRTYELTGPLSRDLTAMAAEFSAALGRPVSYVSPPYEQWVDRELRALSLPDHVFDHLATMARLHAQNRYDRVTRDVEAVTGHPASSVRQFVADNPGLFPPPP</sequence>
<dbReference type="OrthoDB" id="285016at2"/>
<proteinExistence type="predicted"/>
<dbReference type="Pfam" id="PF13460">
    <property type="entry name" value="NAD_binding_10"/>
    <property type="match status" value="1"/>
</dbReference>
<dbReference type="KEGG" id="stri:C7M71_007200"/>
<evidence type="ECO:0000313" key="2">
    <source>
        <dbReference type="EMBL" id="AXI77258.1"/>
    </source>
</evidence>
<dbReference type="InterPro" id="IPR036291">
    <property type="entry name" value="NAD(P)-bd_dom_sf"/>
</dbReference>
<dbReference type="SUPFAM" id="SSF51735">
    <property type="entry name" value="NAD(P)-binding Rossmann-fold domains"/>
    <property type="match status" value="1"/>
</dbReference>
<dbReference type="RefSeq" id="WP_111489729.1">
    <property type="nucleotide sequence ID" value="NZ_CP031264.1"/>
</dbReference>
<dbReference type="Proteomes" id="UP000249340">
    <property type="component" value="Chromosome"/>
</dbReference>
<keyword evidence="3" id="KW-1185">Reference proteome</keyword>
<feature type="domain" description="NAD(P)-binding" evidence="1">
    <location>
        <begin position="17"/>
        <end position="201"/>
    </location>
</feature>
<gene>
    <name evidence="2" type="ORF">C7M71_007200</name>
</gene>
<dbReference type="InterPro" id="IPR051604">
    <property type="entry name" value="Ergot_Alk_Oxidoreductase"/>
</dbReference>
<dbReference type="Gene3D" id="3.90.25.10">
    <property type="entry name" value="UDP-galactose 4-epimerase, domain 1"/>
    <property type="match status" value="1"/>
</dbReference>
<organism evidence="2 3">
    <name type="scientific">Peterkaempfera bronchialis</name>
    <dbReference type="NCBI Taxonomy" id="2126346"/>
    <lineage>
        <taxon>Bacteria</taxon>
        <taxon>Bacillati</taxon>
        <taxon>Actinomycetota</taxon>
        <taxon>Actinomycetes</taxon>
        <taxon>Kitasatosporales</taxon>
        <taxon>Streptomycetaceae</taxon>
        <taxon>Peterkaempfera</taxon>
    </lineage>
</organism>
<accession>A0A345SU53</accession>
<evidence type="ECO:0000313" key="3">
    <source>
        <dbReference type="Proteomes" id="UP000249340"/>
    </source>
</evidence>
<dbReference type="AlphaFoldDB" id="A0A345SU53"/>
<dbReference type="Gene3D" id="3.40.50.720">
    <property type="entry name" value="NAD(P)-binding Rossmann-like Domain"/>
    <property type="match status" value="1"/>
</dbReference>
<protein>
    <submittedName>
        <fullName evidence="2">Hydroxylase</fullName>
    </submittedName>
</protein>
<dbReference type="PANTHER" id="PTHR43162:SF1">
    <property type="entry name" value="PRESTALK A DIFFERENTIATION PROTEIN A"/>
    <property type="match status" value="1"/>
</dbReference>
<evidence type="ECO:0000259" key="1">
    <source>
        <dbReference type="Pfam" id="PF13460"/>
    </source>
</evidence>
<reference evidence="3" key="1">
    <citation type="submission" date="2018-07" db="EMBL/GenBank/DDBJ databases">
        <title>Streptacidiphilus bronchialis DSM 106435 chromosome.</title>
        <authorList>
            <person name="Batra D."/>
            <person name="Gulvik C.A."/>
        </authorList>
    </citation>
    <scope>NUCLEOTIDE SEQUENCE [LARGE SCALE GENOMIC DNA]</scope>
    <source>
        <strain evidence="3">DSM 106435</strain>
    </source>
</reference>
<dbReference type="PANTHER" id="PTHR43162">
    <property type="match status" value="1"/>
</dbReference>
<dbReference type="EMBL" id="CP031264">
    <property type="protein sequence ID" value="AXI77258.1"/>
    <property type="molecule type" value="Genomic_DNA"/>
</dbReference>
<name>A0A345SU53_9ACTN</name>